<dbReference type="InterPro" id="IPR044015">
    <property type="entry name" value="FBPase_C_dom"/>
</dbReference>
<dbReference type="EMBL" id="RDDM01001851">
    <property type="protein sequence ID" value="RLY29554.1"/>
    <property type="molecule type" value="Genomic_DNA"/>
</dbReference>
<keyword evidence="3" id="KW-0378">Hydrolase</keyword>
<evidence type="ECO:0000313" key="3">
    <source>
        <dbReference type="EMBL" id="RLY29552.1"/>
    </source>
</evidence>
<dbReference type="SUPFAM" id="SSF56655">
    <property type="entry name" value="Carbohydrate phosphatase"/>
    <property type="match status" value="1"/>
</dbReference>
<evidence type="ECO:0000259" key="2">
    <source>
        <dbReference type="Pfam" id="PF18913"/>
    </source>
</evidence>
<dbReference type="Pfam" id="PF18913">
    <property type="entry name" value="FBPase_C"/>
    <property type="match status" value="1"/>
</dbReference>
<evidence type="ECO:0000313" key="4">
    <source>
        <dbReference type="EMBL" id="RLY29554.1"/>
    </source>
</evidence>
<dbReference type="PANTHER" id="PTHR11556">
    <property type="entry name" value="FRUCTOSE-1,6-BISPHOSPHATASE-RELATED"/>
    <property type="match status" value="1"/>
</dbReference>
<dbReference type="InterPro" id="IPR000146">
    <property type="entry name" value="FBPase_class-1"/>
</dbReference>
<dbReference type="PANTHER" id="PTHR11556:SF35">
    <property type="entry name" value="SEDOHEPTULOSE-1,7-BISPHOSPHATASE, CHLOROPLASTIC"/>
    <property type="match status" value="1"/>
</dbReference>
<comment type="caution">
    <text evidence="3">The sequence shown here is derived from an EMBL/GenBank/DDBJ whole genome shotgun (WGS) entry which is preliminary data.</text>
</comment>
<dbReference type="EC" id="3.1.3.11" evidence="3"/>
<feature type="non-terminal residue" evidence="3">
    <location>
        <position position="1"/>
    </location>
</feature>
<proteinExistence type="predicted"/>
<dbReference type="GO" id="GO:0005986">
    <property type="term" value="P:sucrose biosynthetic process"/>
    <property type="evidence" value="ECO:0007669"/>
    <property type="project" value="TreeGrafter"/>
</dbReference>
<dbReference type="GO" id="GO:0005829">
    <property type="term" value="C:cytosol"/>
    <property type="evidence" value="ECO:0007669"/>
    <property type="project" value="TreeGrafter"/>
</dbReference>
<evidence type="ECO:0000313" key="5">
    <source>
        <dbReference type="Proteomes" id="UP000281340"/>
    </source>
</evidence>
<dbReference type="GO" id="GO:0042132">
    <property type="term" value="F:fructose 1,6-bisphosphate 1-phosphatase activity"/>
    <property type="evidence" value="ECO:0007669"/>
    <property type="project" value="UniProtKB-EC"/>
</dbReference>
<organism evidence="3 5">
    <name type="scientific">Escherichia coli</name>
    <dbReference type="NCBI Taxonomy" id="562"/>
    <lineage>
        <taxon>Bacteria</taxon>
        <taxon>Pseudomonadati</taxon>
        <taxon>Pseudomonadota</taxon>
        <taxon>Gammaproteobacteria</taxon>
        <taxon>Enterobacterales</taxon>
        <taxon>Enterobacteriaceae</taxon>
        <taxon>Escherichia</taxon>
    </lineage>
</organism>
<dbReference type="GO" id="GO:0006000">
    <property type="term" value="P:fructose metabolic process"/>
    <property type="evidence" value="ECO:0007669"/>
    <property type="project" value="TreeGrafter"/>
</dbReference>
<feature type="domain" description="Fructose-1-6-bisphosphatase class 1 C-terminal" evidence="2">
    <location>
        <begin position="1"/>
        <end position="52"/>
    </location>
</feature>
<dbReference type="EMBL" id="RDDM01001852">
    <property type="protein sequence ID" value="RLY29552.1"/>
    <property type="molecule type" value="Genomic_DNA"/>
</dbReference>
<dbReference type="Gene3D" id="3.40.190.80">
    <property type="match status" value="1"/>
</dbReference>
<accession>A0A3L9G183</accession>
<dbReference type="Proteomes" id="UP000281340">
    <property type="component" value="Unassembled WGS sequence"/>
</dbReference>
<dbReference type="GO" id="GO:0006094">
    <property type="term" value="P:gluconeogenesis"/>
    <property type="evidence" value="ECO:0007669"/>
    <property type="project" value="TreeGrafter"/>
</dbReference>
<dbReference type="GO" id="GO:0006002">
    <property type="term" value="P:fructose 6-phosphate metabolic process"/>
    <property type="evidence" value="ECO:0007669"/>
    <property type="project" value="TreeGrafter"/>
</dbReference>
<evidence type="ECO:0000256" key="1">
    <source>
        <dbReference type="ARBA" id="ARBA00024331"/>
    </source>
</evidence>
<name>A0A3L9G183_ECOLX</name>
<dbReference type="AlphaFoldDB" id="A0A3L9G183"/>
<sequence>YECNPMAFLAEQAGGKASDGKERILDIIPETLHQRRSFFVGNDHMVEDVERFIREFPDA</sequence>
<dbReference type="GO" id="GO:0030388">
    <property type="term" value="P:fructose 1,6-bisphosphate metabolic process"/>
    <property type="evidence" value="ECO:0007669"/>
    <property type="project" value="TreeGrafter"/>
</dbReference>
<gene>
    <name evidence="4" type="ORF">EAI46_37385</name>
    <name evidence="3" type="ORF">EAI46_37395</name>
</gene>
<comment type="pathway">
    <text evidence="1">Carbohydrate biosynthesis.</text>
</comment>
<reference evidence="3 5" key="1">
    <citation type="submission" date="2018-10" db="EMBL/GenBank/DDBJ databases">
        <title>Comparison of Escherichia coli isolates recovered from retail chicken and from chicken fecal samples by antimicrobial susceptibility test and whole genome sequencing.</title>
        <authorList>
            <person name="Tang B."/>
            <person name="Ma Y."/>
            <person name="He X."/>
            <person name="Cao L."/>
            <person name="Xia X."/>
            <person name="Yang H."/>
        </authorList>
    </citation>
    <scope>NUCLEOTIDE SEQUENCE [LARGE SCALE GENOMIC DNA]</scope>
    <source>
        <strain evidence="3 5">CMJH98b</strain>
    </source>
</reference>
<protein>
    <submittedName>
        <fullName evidence="3">Fructose-bisphosphatase class I</fullName>
        <ecNumber evidence="3">3.1.3.11</ecNumber>
    </submittedName>
</protein>